<accession>A0A7D3Y580</accession>
<dbReference type="InterPro" id="IPR014985">
    <property type="entry name" value="WbqC"/>
</dbReference>
<dbReference type="RefSeq" id="WP_173075140.1">
    <property type="nucleotide sequence ID" value="NZ_CP041345.1"/>
</dbReference>
<dbReference type="KEGG" id="ttz:FHG85_09180"/>
<evidence type="ECO:0000313" key="2">
    <source>
        <dbReference type="Proteomes" id="UP000500961"/>
    </source>
</evidence>
<sequence length="208" mass="24076">MSDSKLLASTAYLPPISYFSAILNAEKIIFEAHETYIKQTYRNRCLILSANGPLPLIIPVIRPKGNHTPITEVEVDYSTRWNKNHVRAIESAYRSSAYFEFIADFLFPFYEKKFDTLWELNLSLINAIFEFLEIKKNIETTSHFVKETDKGTTDLRSLSPKQKSNSIFPESVPYYQVFEHKFGFTPNLSIIDMLFNEGLESLELLKRG</sequence>
<protein>
    <submittedName>
        <fullName evidence="1">WbqC family protein</fullName>
    </submittedName>
</protein>
<keyword evidence="2" id="KW-1185">Reference proteome</keyword>
<dbReference type="Pfam" id="PF08889">
    <property type="entry name" value="WbqC"/>
    <property type="match status" value="1"/>
</dbReference>
<dbReference type="EMBL" id="CP041345">
    <property type="protein sequence ID" value="QKG80429.1"/>
    <property type="molecule type" value="Genomic_DNA"/>
</dbReference>
<proteinExistence type="predicted"/>
<name>A0A7D3Y580_9BACT</name>
<organism evidence="1 2">
    <name type="scientific">Tenuifilum thalassicum</name>
    <dbReference type="NCBI Taxonomy" id="2590900"/>
    <lineage>
        <taxon>Bacteria</taxon>
        <taxon>Pseudomonadati</taxon>
        <taxon>Bacteroidota</taxon>
        <taxon>Bacteroidia</taxon>
        <taxon>Bacteroidales</taxon>
        <taxon>Tenuifilaceae</taxon>
        <taxon>Tenuifilum</taxon>
    </lineage>
</organism>
<reference evidence="1 2" key="1">
    <citation type="submission" date="2019-07" db="EMBL/GenBank/DDBJ databases">
        <title>Thalassofilum flectens gen. nov., sp. nov., a novel moderate thermophilic anaerobe from a shallow sea hot spring in Kunashir Island (Russia), representing a new family in the order Bacteroidales, and proposal of Thalassofilacea fam. nov.</title>
        <authorList>
            <person name="Kochetkova T.V."/>
            <person name="Podosokorskaya O.A."/>
            <person name="Novikov A."/>
            <person name="Elcheninov A.G."/>
            <person name="Toshchakov S.V."/>
            <person name="Kublanov I.V."/>
        </authorList>
    </citation>
    <scope>NUCLEOTIDE SEQUENCE [LARGE SCALE GENOMIC DNA]</scope>
    <source>
        <strain evidence="1 2">38-H</strain>
    </source>
</reference>
<evidence type="ECO:0000313" key="1">
    <source>
        <dbReference type="EMBL" id="QKG80429.1"/>
    </source>
</evidence>
<dbReference type="Proteomes" id="UP000500961">
    <property type="component" value="Chromosome"/>
</dbReference>
<gene>
    <name evidence="1" type="ORF">FHG85_09180</name>
</gene>
<dbReference type="AlphaFoldDB" id="A0A7D3Y580"/>